<dbReference type="OrthoDB" id="9883697at2"/>
<dbReference type="Proteomes" id="UP000011131">
    <property type="component" value="Chromosome"/>
</dbReference>
<name>L7TYU3_MYXSD</name>
<dbReference type="HOGENOM" id="CLU_1530918_0_0_7"/>
<evidence type="ECO:0008006" key="5">
    <source>
        <dbReference type="Google" id="ProtNLM"/>
    </source>
</evidence>
<proteinExistence type="predicted"/>
<evidence type="ECO:0000313" key="4">
    <source>
        <dbReference type="Proteomes" id="UP000011131"/>
    </source>
</evidence>
<feature type="signal peptide" evidence="2">
    <location>
        <begin position="1"/>
        <end position="19"/>
    </location>
</feature>
<keyword evidence="2" id="KW-0732">Signal</keyword>
<evidence type="ECO:0000256" key="1">
    <source>
        <dbReference type="SAM" id="MobiDB-lite"/>
    </source>
</evidence>
<feature type="chain" id="PRO_5003983300" description="Lipoprotein" evidence="2">
    <location>
        <begin position="20"/>
        <end position="175"/>
    </location>
</feature>
<dbReference type="KEGG" id="msd:MYSTI_00333"/>
<evidence type="ECO:0000256" key="2">
    <source>
        <dbReference type="SAM" id="SignalP"/>
    </source>
</evidence>
<dbReference type="RefSeq" id="WP_015345954.1">
    <property type="nucleotide sequence ID" value="NC_020126.1"/>
</dbReference>
<gene>
    <name evidence="3" type="ordered locus">MYSTI_00333</name>
</gene>
<sequence length="175" mass="17733">MTRLRVVMAALLLGLAGCGGDSSGDDDGGGGGGGGNNPPPRDLRPNVTGSYASTGTIQAVALGQTQSMDVQDTVHIQAAESSVSSLSIRSETLSCDRDLSATMTGETTFSVGQGSCEIARVQDGKNCVVKLSVASGQGSRAAPGPLRLSLQGDFSTTCFLFPVSGQFTLDVTGTR</sequence>
<dbReference type="PROSITE" id="PS51257">
    <property type="entry name" value="PROKAR_LIPOPROTEIN"/>
    <property type="match status" value="1"/>
</dbReference>
<protein>
    <recommendedName>
        <fullName evidence="5">Lipoprotein</fullName>
    </recommendedName>
</protein>
<dbReference type="EMBL" id="CP004025">
    <property type="protein sequence ID" value="AGC41691.1"/>
    <property type="molecule type" value="Genomic_DNA"/>
</dbReference>
<evidence type="ECO:0000313" key="3">
    <source>
        <dbReference type="EMBL" id="AGC41691.1"/>
    </source>
</evidence>
<dbReference type="PATRIC" id="fig|1278073.3.peg.350"/>
<organism evidence="3 4">
    <name type="scientific">Myxococcus stipitatus (strain DSM 14675 / JCM 12634 / Mx s8)</name>
    <dbReference type="NCBI Taxonomy" id="1278073"/>
    <lineage>
        <taxon>Bacteria</taxon>
        <taxon>Pseudomonadati</taxon>
        <taxon>Myxococcota</taxon>
        <taxon>Myxococcia</taxon>
        <taxon>Myxococcales</taxon>
        <taxon>Cystobacterineae</taxon>
        <taxon>Myxococcaceae</taxon>
        <taxon>Myxococcus</taxon>
    </lineage>
</organism>
<keyword evidence="4" id="KW-1185">Reference proteome</keyword>
<dbReference type="AlphaFoldDB" id="L7TYU3"/>
<accession>L7TYU3</accession>
<feature type="region of interest" description="Disordered" evidence="1">
    <location>
        <begin position="23"/>
        <end position="44"/>
    </location>
</feature>
<dbReference type="STRING" id="1278073.MYSTI_00333"/>
<reference evidence="3 4" key="1">
    <citation type="journal article" date="2013" name="Genome Announc.">
        <title>Complete genome sequence of Myxococcus stipitatus strain DSM 14675, a fruiting myxobacterium.</title>
        <authorList>
            <person name="Huntley S."/>
            <person name="Kneip S."/>
            <person name="Treuner-Lange A."/>
            <person name="Sogaard-Andersen L."/>
        </authorList>
    </citation>
    <scope>NUCLEOTIDE SEQUENCE [LARGE SCALE GENOMIC DNA]</scope>
    <source>
        <strain evidence="4">DSM 14675 / JCM 12634 / Mx s8</strain>
    </source>
</reference>